<proteinExistence type="predicted"/>
<gene>
    <name evidence="1" type="ORF">O3P69_010706</name>
    <name evidence="2" type="ORF">O3P69_010811</name>
</gene>
<dbReference type="EMBL" id="JARAKH010000031">
    <property type="protein sequence ID" value="KAK8386167.1"/>
    <property type="molecule type" value="Genomic_DNA"/>
</dbReference>
<dbReference type="EMBL" id="JARAKH010000031">
    <property type="protein sequence ID" value="KAK8386389.1"/>
    <property type="molecule type" value="Genomic_DNA"/>
</dbReference>
<dbReference type="AlphaFoldDB" id="A0AAW0TIE2"/>
<accession>A0AAW0TIE2</accession>
<evidence type="ECO:0000313" key="2">
    <source>
        <dbReference type="EMBL" id="KAK8386391.1"/>
    </source>
</evidence>
<dbReference type="EMBL" id="JARAKH010000031">
    <property type="protein sequence ID" value="KAK8386390.1"/>
    <property type="molecule type" value="Genomic_DNA"/>
</dbReference>
<reference evidence="2 3" key="1">
    <citation type="submission" date="2023-03" db="EMBL/GenBank/DDBJ databases">
        <title>High-quality genome of Scylla paramamosain provides insights in environmental adaptation.</title>
        <authorList>
            <person name="Zhang L."/>
        </authorList>
    </citation>
    <scope>NUCLEOTIDE SEQUENCE [LARGE SCALE GENOMIC DNA]</scope>
    <source>
        <strain evidence="2">LZ_2023a</strain>
        <tissue evidence="2">Muscle</tissue>
    </source>
</reference>
<comment type="caution">
    <text evidence="2">The sequence shown here is derived from an EMBL/GenBank/DDBJ whole genome shotgun (WGS) entry which is preliminary data.</text>
</comment>
<evidence type="ECO:0000313" key="1">
    <source>
        <dbReference type="EMBL" id="KAK8386165.1"/>
    </source>
</evidence>
<dbReference type="EMBL" id="JARAKH010000031">
    <property type="protein sequence ID" value="KAK8386391.1"/>
    <property type="molecule type" value="Genomic_DNA"/>
</dbReference>
<name>A0AAW0TIE2_SCYPA</name>
<evidence type="ECO:0000313" key="3">
    <source>
        <dbReference type="Proteomes" id="UP001487740"/>
    </source>
</evidence>
<protein>
    <submittedName>
        <fullName evidence="2">Uncharacterized protein</fullName>
    </submittedName>
</protein>
<organism evidence="2 3">
    <name type="scientific">Scylla paramamosain</name>
    <name type="common">Mud crab</name>
    <dbReference type="NCBI Taxonomy" id="85552"/>
    <lineage>
        <taxon>Eukaryota</taxon>
        <taxon>Metazoa</taxon>
        <taxon>Ecdysozoa</taxon>
        <taxon>Arthropoda</taxon>
        <taxon>Crustacea</taxon>
        <taxon>Multicrustacea</taxon>
        <taxon>Malacostraca</taxon>
        <taxon>Eumalacostraca</taxon>
        <taxon>Eucarida</taxon>
        <taxon>Decapoda</taxon>
        <taxon>Pleocyemata</taxon>
        <taxon>Brachyura</taxon>
        <taxon>Eubrachyura</taxon>
        <taxon>Portunoidea</taxon>
        <taxon>Portunidae</taxon>
        <taxon>Portuninae</taxon>
        <taxon>Scylla</taxon>
    </lineage>
</organism>
<sequence length="309" mass="34925">MACLSFLKNIIPGISNTLICKVLNIRLELSEGFLVLRVKDNTKTNILFRKFQLSCVKQEIIDNSVQIDVWQTSSHQVDILVKCTADGVVPYLKEGATVCLNGVECRAVPLGSTNVVHELYLNNESGNKLRVIPCDDFKFSVQERLDNALYIDGRAFLGTIELIKIRNGLCFYLLCEVMKVSREESTGHMVMRVRDATKIRIATKKYDVDNHSQSDKEESFDINSNAVDILVTSPPQNLSDLTNKILKLGIVRCDKVSCNNPDLRYMHVLSVDASQSSLWELSESLRCVETLRSKLNTERLPKKKRAKKN</sequence>
<dbReference type="Proteomes" id="UP001487740">
    <property type="component" value="Unassembled WGS sequence"/>
</dbReference>
<keyword evidence="3" id="KW-1185">Reference proteome</keyword>
<dbReference type="EMBL" id="JARAKH010000031">
    <property type="protein sequence ID" value="KAK8386166.1"/>
    <property type="molecule type" value="Genomic_DNA"/>
</dbReference>
<dbReference type="EMBL" id="JARAKH010000031">
    <property type="protein sequence ID" value="KAK8386165.1"/>
    <property type="molecule type" value="Genomic_DNA"/>
</dbReference>